<dbReference type="InterPro" id="IPR005378">
    <property type="entry name" value="Vps35"/>
</dbReference>
<comment type="caution">
    <text evidence="12">The sequence shown here is derived from an EMBL/GenBank/DDBJ whole genome shotgun (WGS) entry which is preliminary data.</text>
</comment>
<dbReference type="PIRSF" id="PIRSF009375">
    <property type="entry name" value="Retromer_Vps35"/>
    <property type="match status" value="1"/>
</dbReference>
<keyword evidence="5 10" id="KW-0813">Transport</keyword>
<evidence type="ECO:0000256" key="6">
    <source>
        <dbReference type="ARBA" id="ARBA00022490"/>
    </source>
</evidence>
<dbReference type="Gene3D" id="1.25.40.660">
    <property type="entry name" value="Vacuolar protein sorting-associated protein 35, helical subcomplex Vps35-C"/>
    <property type="match status" value="1"/>
</dbReference>
<dbReference type="Proteomes" id="UP000242146">
    <property type="component" value="Unassembled WGS sequence"/>
</dbReference>
<dbReference type="STRING" id="101127.A0A1X2GQD1"/>
<comment type="similarity">
    <text evidence="4 10">Belongs to the VPS35 family.</text>
</comment>
<dbReference type="FunFam" id="1.25.40.660:FF:000003">
    <property type="entry name" value="Vacuolar protein sorting-associated protein 35"/>
    <property type="match status" value="1"/>
</dbReference>
<feature type="region of interest" description="Disordered" evidence="11">
    <location>
        <begin position="304"/>
        <end position="404"/>
    </location>
</feature>
<feature type="compositionally biased region" description="Acidic residues" evidence="11">
    <location>
        <begin position="353"/>
        <end position="370"/>
    </location>
</feature>
<dbReference type="AlphaFoldDB" id="A0A1X2GQD1"/>
<dbReference type="GO" id="GO:0005829">
    <property type="term" value="C:cytosol"/>
    <property type="evidence" value="ECO:0007669"/>
    <property type="project" value="GOC"/>
</dbReference>
<dbReference type="OrthoDB" id="10258141at2759"/>
<evidence type="ECO:0000256" key="3">
    <source>
        <dbReference type="ARBA" id="ARBA00004496"/>
    </source>
</evidence>
<dbReference type="InterPro" id="IPR042491">
    <property type="entry name" value="Vps35_C"/>
</dbReference>
<evidence type="ECO:0000313" key="12">
    <source>
        <dbReference type="EMBL" id="ORX58995.1"/>
    </source>
</evidence>
<keyword evidence="9" id="KW-0472">Membrane</keyword>
<keyword evidence="7 10" id="KW-0653">Protein transport</keyword>
<evidence type="ECO:0000256" key="10">
    <source>
        <dbReference type="PIRNR" id="PIRNR009375"/>
    </source>
</evidence>
<comment type="subcellular location">
    <subcellularLocation>
        <location evidence="3">Cytoplasm</location>
    </subcellularLocation>
    <subcellularLocation>
        <location evidence="2">Golgi apparatus membrane</location>
    </subcellularLocation>
    <subcellularLocation>
        <location evidence="1">Membrane</location>
        <topology evidence="1">Peripheral membrane protein</topology>
    </subcellularLocation>
</comment>
<evidence type="ECO:0000256" key="1">
    <source>
        <dbReference type="ARBA" id="ARBA00004170"/>
    </source>
</evidence>
<dbReference type="GO" id="GO:0042147">
    <property type="term" value="P:retrograde transport, endosome to Golgi"/>
    <property type="evidence" value="ECO:0007669"/>
    <property type="project" value="InterPro"/>
</dbReference>
<gene>
    <name evidence="12" type="ORF">DM01DRAFT_1405587</name>
</gene>
<protein>
    <recommendedName>
        <fullName evidence="10">Vacuolar protein sorting-associated protein 35</fullName>
    </recommendedName>
</protein>
<dbReference type="PANTHER" id="PTHR11099">
    <property type="entry name" value="VACUOLAR SORTING PROTEIN 35"/>
    <property type="match status" value="1"/>
</dbReference>
<dbReference type="GO" id="GO:0005770">
    <property type="term" value="C:late endosome"/>
    <property type="evidence" value="ECO:0007669"/>
    <property type="project" value="TreeGrafter"/>
</dbReference>
<reference evidence="12 13" key="1">
    <citation type="submission" date="2016-07" db="EMBL/GenBank/DDBJ databases">
        <title>Pervasive Adenine N6-methylation of Active Genes in Fungi.</title>
        <authorList>
            <consortium name="DOE Joint Genome Institute"/>
            <person name="Mondo S.J."/>
            <person name="Dannebaum R.O."/>
            <person name="Kuo R.C."/>
            <person name="Labutti K."/>
            <person name="Haridas S."/>
            <person name="Kuo A."/>
            <person name="Salamov A."/>
            <person name="Ahrendt S.R."/>
            <person name="Lipzen A."/>
            <person name="Sullivan W."/>
            <person name="Andreopoulos W.B."/>
            <person name="Clum A."/>
            <person name="Lindquist E."/>
            <person name="Daum C."/>
            <person name="Ramamoorthy G.K."/>
            <person name="Gryganskyi A."/>
            <person name="Culley D."/>
            <person name="Magnuson J.K."/>
            <person name="James T.Y."/>
            <person name="O'Malley M.A."/>
            <person name="Stajich J.E."/>
            <person name="Spatafora J.W."/>
            <person name="Visel A."/>
            <person name="Grigoriev I.V."/>
        </authorList>
    </citation>
    <scope>NUCLEOTIDE SEQUENCE [LARGE SCALE GENOMIC DNA]</scope>
    <source>
        <strain evidence="12 13">NRRL 3301</strain>
    </source>
</reference>
<organism evidence="12 13">
    <name type="scientific">Hesseltinella vesiculosa</name>
    <dbReference type="NCBI Taxonomy" id="101127"/>
    <lineage>
        <taxon>Eukaryota</taxon>
        <taxon>Fungi</taxon>
        <taxon>Fungi incertae sedis</taxon>
        <taxon>Mucoromycota</taxon>
        <taxon>Mucoromycotina</taxon>
        <taxon>Mucoromycetes</taxon>
        <taxon>Mucorales</taxon>
        <taxon>Cunninghamellaceae</taxon>
        <taxon>Hesseltinella</taxon>
    </lineage>
</organism>
<keyword evidence="13" id="KW-1185">Reference proteome</keyword>
<evidence type="ECO:0000313" key="13">
    <source>
        <dbReference type="Proteomes" id="UP000242146"/>
    </source>
</evidence>
<evidence type="ECO:0000256" key="5">
    <source>
        <dbReference type="ARBA" id="ARBA00022448"/>
    </source>
</evidence>
<accession>A0A1X2GQD1</accession>
<evidence type="ECO:0000256" key="9">
    <source>
        <dbReference type="ARBA" id="ARBA00023136"/>
    </source>
</evidence>
<dbReference type="PANTHER" id="PTHR11099:SF0">
    <property type="entry name" value="VACUOLAR PROTEIN SORTING-ASSOCIATED PROTEIN 35"/>
    <property type="match status" value="1"/>
</dbReference>
<name>A0A1X2GQD1_9FUNG</name>
<keyword evidence="8" id="KW-0333">Golgi apparatus</keyword>
<evidence type="ECO:0000256" key="8">
    <source>
        <dbReference type="ARBA" id="ARBA00023034"/>
    </source>
</evidence>
<dbReference type="GO" id="GO:0000139">
    <property type="term" value="C:Golgi membrane"/>
    <property type="evidence" value="ECO:0007669"/>
    <property type="project" value="UniProtKB-SubCell"/>
</dbReference>
<comment type="function">
    <text evidence="10">Plays a role in vesicular protein sorting.</text>
</comment>
<dbReference type="GO" id="GO:0006886">
    <property type="term" value="P:intracellular protein transport"/>
    <property type="evidence" value="ECO:0007669"/>
    <property type="project" value="TreeGrafter"/>
</dbReference>
<evidence type="ECO:0000256" key="4">
    <source>
        <dbReference type="ARBA" id="ARBA00006536"/>
    </source>
</evidence>
<sequence length="923" mass="104732">MMSSPAPIEDQAKLLDEVLNVVRIQAHQMNSCLENNKLMDGLKHCSNMLAELRTSALTPKTYYELYMAVFDALRHLTVYLTEAHQAGRHHLADLYELVQYAGNIVPRLYLMITVGSAYMGMPDAPVAEILRDMMEMTRGVQHPIRGLFLRNYLSSMTRDYLPMENGLEQSIEFILNNFTEMNKLWVRLQYQGHSRDREKREVERQELKILVGTNLVRLSQMDGVDLETYQSVILPEVLSQVVNCRDVIAQEYLMESLIQVFPDEFHLRTLQPFLQATARLEPRVNVKQIIISLIDRLAAYATREAENDDDDDLLPLKSPSPAKQASPEPEEPVDTATEKADDEAADHEPASVPEEETAGTESADNAEDDKDQQPDDQPAQHDADEPTLQSEETEEPTNEKPIRKVRGIPEDVELFVVFWAQIVELVKARPDLGIQDLMALLVSLTNLSLSCYPDRLDYVDQILGYAKDKMAEFSDSPDLHARATESNLLHLLQTPLQHYSSVLTLLALTNYQPLLALQPFNTRRAVAHAVVDNIRRNQTIISTPEHVNGVLDLCDVMLRDQKDAPVAPASVSGSHLRGRNDFYAADQDDMREEQGAIARILHLFQSPDEDTQFLLLSAARKQLGDGGQRIRYTFPPLIIAAIKLARRYKLLPDQNEVWEKKTSTLFRFIHQVISTLNHKCDCADLCLHQFLLAGQCADELSFEEIAYEFFVEAFSIYEDAISDSKAQYQALTCIIGALQQARAFSTENYDTLITKTSLHCARLLKKPDQCRALYLASHLWWQPDNQENPEDKPILKEGKRALERLQKALKIADSCVDAVTNVELFVEILNQYIYYFEKGNEAVTVKYLNGLIDLIHTNLNNLDDPEQYPPTANSSSLVAIEGNPADYVKQHFRATLAQLQERKKNPTSNEWGVDYSEVDLGVF</sequence>
<dbReference type="GO" id="GO:0030906">
    <property type="term" value="C:retromer, cargo-selective complex"/>
    <property type="evidence" value="ECO:0007669"/>
    <property type="project" value="InterPro"/>
</dbReference>
<evidence type="ECO:0000256" key="11">
    <source>
        <dbReference type="SAM" id="MobiDB-lite"/>
    </source>
</evidence>
<dbReference type="Pfam" id="PF03635">
    <property type="entry name" value="Vps35"/>
    <property type="match status" value="1"/>
</dbReference>
<dbReference type="EMBL" id="MCGT01000006">
    <property type="protein sequence ID" value="ORX58995.1"/>
    <property type="molecule type" value="Genomic_DNA"/>
</dbReference>
<keyword evidence="6" id="KW-0963">Cytoplasm</keyword>
<evidence type="ECO:0000256" key="7">
    <source>
        <dbReference type="ARBA" id="ARBA00022927"/>
    </source>
</evidence>
<evidence type="ECO:0000256" key="2">
    <source>
        <dbReference type="ARBA" id="ARBA00004394"/>
    </source>
</evidence>
<proteinExistence type="inferred from homology"/>